<sequence length="432" mass="47675">MRVLFATSADKSIFQSLTPLAWALRTAGHEVRVASLGKFAKTINQAGLTAVPVGRDDPEDADADALLAAAEADEEEDDDDDDDVLPLPYDVAAKPEPDISWTDLKARFDFYVTWWHKTDSVPMINRMVAYAKWWRPDLVIWDPIAFAGPIAAKAVGATHARLLWGQDVFGVTREHYLRLKEQQPRRARGDMLADWLGAAAKRNGGRFTEDMVTGQFTIDQLPESLRLPAGLDYVPMRYVPYGGPSTVEPWLWEKPKRPRVAITLGITAAERFGGYAVGVQGIFDSLADLDIEIVATINADEQKKISRVPENVRMVSYAPLQALAPTCAAVIHHAGFGTLATTSLHGVPQLALPTDFDEPPLARKLTEQGAALTIHSSESAGPQVRELLLRVLNEPSFRESAQRLRHEMLAMPTPNELVPHLEELTAKHRGTD</sequence>
<dbReference type="Proteomes" id="UP000763557">
    <property type="component" value="Unassembled WGS sequence"/>
</dbReference>
<proteinExistence type="inferred from homology"/>
<feature type="domain" description="Erythromycin biosynthesis protein CIII-like N-terminal" evidence="6">
    <location>
        <begin position="121"/>
        <end position="265"/>
    </location>
</feature>
<dbReference type="CDD" id="cd03784">
    <property type="entry name" value="GT1_Gtf-like"/>
    <property type="match status" value="1"/>
</dbReference>
<evidence type="ECO:0000256" key="1">
    <source>
        <dbReference type="ARBA" id="ARBA00006962"/>
    </source>
</evidence>
<organism evidence="7 8">
    <name type="scientific">Kibdelosporangium persicum</name>
    <dbReference type="NCBI Taxonomy" id="2698649"/>
    <lineage>
        <taxon>Bacteria</taxon>
        <taxon>Bacillati</taxon>
        <taxon>Actinomycetota</taxon>
        <taxon>Actinomycetes</taxon>
        <taxon>Pseudonocardiales</taxon>
        <taxon>Pseudonocardiaceae</taxon>
        <taxon>Kibdelosporangium</taxon>
    </lineage>
</organism>
<dbReference type="PANTHER" id="PTHR48050:SF13">
    <property type="entry name" value="STEROL 3-BETA-GLUCOSYLTRANSFERASE UGT80A2"/>
    <property type="match status" value="1"/>
</dbReference>
<keyword evidence="3 7" id="KW-0808">Transferase</keyword>
<keyword evidence="2" id="KW-0328">Glycosyltransferase</keyword>
<name>A0ABX2F9D6_9PSEU</name>
<accession>A0ABX2F9D6</accession>
<keyword evidence="8" id="KW-1185">Reference proteome</keyword>
<dbReference type="GO" id="GO:0016740">
    <property type="term" value="F:transferase activity"/>
    <property type="evidence" value="ECO:0007669"/>
    <property type="project" value="UniProtKB-KW"/>
</dbReference>
<dbReference type="InterPro" id="IPR048284">
    <property type="entry name" value="EryCIII-like_N"/>
</dbReference>
<evidence type="ECO:0000313" key="8">
    <source>
        <dbReference type="Proteomes" id="UP000763557"/>
    </source>
</evidence>
<evidence type="ECO:0000259" key="6">
    <source>
        <dbReference type="Pfam" id="PF21036"/>
    </source>
</evidence>
<comment type="caution">
    <text evidence="7">The sequence shown here is derived from an EMBL/GenBank/DDBJ whole genome shotgun (WGS) entry which is preliminary data.</text>
</comment>
<evidence type="ECO:0000256" key="2">
    <source>
        <dbReference type="ARBA" id="ARBA00022676"/>
    </source>
</evidence>
<dbReference type="Pfam" id="PF06722">
    <property type="entry name" value="EryCIII-like_C"/>
    <property type="match status" value="1"/>
</dbReference>
<dbReference type="NCBIfam" id="TIGR04516">
    <property type="entry name" value="glycosyl_450act"/>
    <property type="match status" value="1"/>
</dbReference>
<dbReference type="EMBL" id="JAAATY010000017">
    <property type="protein sequence ID" value="NRN67975.1"/>
    <property type="molecule type" value="Genomic_DNA"/>
</dbReference>
<feature type="domain" description="Erythromycin biosynthesis protein CIII-like N-terminal" evidence="6">
    <location>
        <begin position="22"/>
        <end position="56"/>
    </location>
</feature>
<comment type="similarity">
    <text evidence="1">Belongs to the glycosyltransferase 28 family.</text>
</comment>
<dbReference type="Gene3D" id="3.40.50.2000">
    <property type="entry name" value="Glycogen Phosphorylase B"/>
    <property type="match status" value="2"/>
</dbReference>
<reference evidence="7 8" key="1">
    <citation type="submission" date="2020-01" db="EMBL/GenBank/DDBJ databases">
        <title>Kibdelosporangium persica a novel Actinomycetes from a hot desert in Iran.</title>
        <authorList>
            <person name="Safaei N."/>
            <person name="Zaburannyi N."/>
            <person name="Mueller R."/>
            <person name="Wink J."/>
        </authorList>
    </citation>
    <scope>NUCLEOTIDE SEQUENCE [LARGE SCALE GENOMIC DNA]</scope>
    <source>
        <strain evidence="7 8">4NS15</strain>
    </source>
</reference>
<keyword evidence="4" id="KW-0045">Antibiotic biosynthesis</keyword>
<dbReference type="Pfam" id="PF21036">
    <property type="entry name" value="EryCIII-like_N"/>
    <property type="match status" value="2"/>
</dbReference>
<dbReference type="InterPro" id="IPR010610">
    <property type="entry name" value="EryCIII-like_C"/>
</dbReference>
<dbReference type="SUPFAM" id="SSF53756">
    <property type="entry name" value="UDP-Glycosyltransferase/glycogen phosphorylase"/>
    <property type="match status" value="1"/>
</dbReference>
<dbReference type="PANTHER" id="PTHR48050">
    <property type="entry name" value="STEROL 3-BETA-GLUCOSYLTRANSFERASE"/>
    <property type="match status" value="1"/>
</dbReference>
<gene>
    <name evidence="7" type="ORF">GC106_52160</name>
</gene>
<protein>
    <submittedName>
        <fullName evidence="7">Glycosyl transferase</fullName>
    </submittedName>
</protein>
<evidence type="ECO:0000313" key="7">
    <source>
        <dbReference type="EMBL" id="NRN67975.1"/>
    </source>
</evidence>
<evidence type="ECO:0000259" key="5">
    <source>
        <dbReference type="Pfam" id="PF06722"/>
    </source>
</evidence>
<dbReference type="InterPro" id="IPR030953">
    <property type="entry name" value="Glycosyl_450act"/>
</dbReference>
<evidence type="ECO:0000256" key="4">
    <source>
        <dbReference type="ARBA" id="ARBA00023194"/>
    </source>
</evidence>
<dbReference type="InterPro" id="IPR002213">
    <property type="entry name" value="UDP_glucos_trans"/>
</dbReference>
<evidence type="ECO:0000256" key="3">
    <source>
        <dbReference type="ARBA" id="ARBA00022679"/>
    </source>
</evidence>
<feature type="domain" description="Erythromycin biosynthesis protein CIII-like C-terminal" evidence="5">
    <location>
        <begin position="282"/>
        <end position="424"/>
    </location>
</feature>
<dbReference type="InterPro" id="IPR050426">
    <property type="entry name" value="Glycosyltransferase_28"/>
</dbReference>
<dbReference type="RefSeq" id="WP_173136548.1">
    <property type="nucleotide sequence ID" value="NZ_CBCSGW010000009.1"/>
</dbReference>